<evidence type="ECO:0000256" key="1">
    <source>
        <dbReference type="ARBA" id="ARBA00004496"/>
    </source>
</evidence>
<evidence type="ECO:0000256" key="2">
    <source>
        <dbReference type="ARBA" id="ARBA00008571"/>
    </source>
</evidence>
<evidence type="ECO:0000313" key="6">
    <source>
        <dbReference type="EMBL" id="EAW31530.1"/>
    </source>
</evidence>
<comment type="subcellular location">
    <subcellularLocation>
        <location evidence="1">Cytoplasm</location>
    </subcellularLocation>
</comment>
<reference evidence="6 7" key="1">
    <citation type="journal article" date="2010" name="J. Bacteriol.">
        <title>Genome sequence of the oligotrophic marine Gammaproteobacterium HTCC2143, isolated from the Oregon Coast.</title>
        <authorList>
            <person name="Oh H.M."/>
            <person name="Kang I."/>
            <person name="Ferriera S."/>
            <person name="Giovannoni S.J."/>
            <person name="Cho J.C."/>
        </authorList>
    </citation>
    <scope>NUCLEOTIDE SEQUENCE [LARGE SCALE GENOMIC DNA]</scope>
    <source>
        <strain evidence="6 7">HTCC2143</strain>
    </source>
</reference>
<sequence>MSTESDYNRIRWASRRGMLELDLILGPFVEHCYRGLDDINRQRYIDLLDGEDSDLFSWFLGRGVPEDPELRCIVDQINQFTRKK</sequence>
<dbReference type="EMBL" id="AAVT01000003">
    <property type="protein sequence ID" value="EAW31530.1"/>
    <property type="molecule type" value="Genomic_DNA"/>
</dbReference>
<dbReference type="Gene3D" id="1.10.150.250">
    <property type="entry name" value="Flavinator of succinate dehydrogenase"/>
    <property type="match status" value="1"/>
</dbReference>
<dbReference type="PANTHER" id="PTHR39585">
    <property type="entry name" value="FAD ASSEMBLY FACTOR SDHE"/>
    <property type="match status" value="1"/>
</dbReference>
<evidence type="ECO:0000256" key="5">
    <source>
        <dbReference type="ARBA" id="ARBA00023186"/>
    </source>
</evidence>
<dbReference type="OrthoDB" id="9180899at2"/>
<dbReference type="Pfam" id="PF03937">
    <property type="entry name" value="Sdh5"/>
    <property type="match status" value="1"/>
</dbReference>
<evidence type="ECO:0000313" key="7">
    <source>
        <dbReference type="Proteomes" id="UP000004931"/>
    </source>
</evidence>
<dbReference type="STRING" id="247633.GP2143_08269"/>
<dbReference type="AlphaFoldDB" id="A0YCL1"/>
<dbReference type="eggNOG" id="COG2938">
    <property type="taxonomic scope" value="Bacteria"/>
</dbReference>
<dbReference type="InterPro" id="IPR050531">
    <property type="entry name" value="SdhE_FAD_assembly_factor"/>
</dbReference>
<organism evidence="6 7">
    <name type="scientific">marine gamma proteobacterium HTCC2143</name>
    <dbReference type="NCBI Taxonomy" id="247633"/>
    <lineage>
        <taxon>Bacteria</taxon>
        <taxon>Pseudomonadati</taxon>
        <taxon>Pseudomonadota</taxon>
        <taxon>Gammaproteobacteria</taxon>
        <taxon>Cellvibrionales</taxon>
        <taxon>Spongiibacteraceae</taxon>
        <taxon>BD1-7 clade</taxon>
    </lineage>
</organism>
<dbReference type="SUPFAM" id="SSF109910">
    <property type="entry name" value="YgfY-like"/>
    <property type="match status" value="1"/>
</dbReference>
<comment type="caution">
    <text evidence="6">The sequence shown here is derived from an EMBL/GenBank/DDBJ whole genome shotgun (WGS) entry which is preliminary data.</text>
</comment>
<evidence type="ECO:0000256" key="4">
    <source>
        <dbReference type="ARBA" id="ARBA00022490"/>
    </source>
</evidence>
<keyword evidence="5" id="KW-0143">Chaperone</keyword>
<dbReference type="GO" id="GO:0005737">
    <property type="term" value="C:cytoplasm"/>
    <property type="evidence" value="ECO:0007669"/>
    <property type="project" value="UniProtKB-SubCell"/>
</dbReference>
<name>A0YCL1_9GAMM</name>
<proteinExistence type="inferred from homology"/>
<keyword evidence="4" id="KW-0963">Cytoplasm</keyword>
<protein>
    <recommendedName>
        <fullName evidence="3">FAD assembly factor SdhE</fullName>
    </recommendedName>
</protein>
<keyword evidence="7" id="KW-1185">Reference proteome</keyword>
<evidence type="ECO:0000256" key="3">
    <source>
        <dbReference type="ARBA" id="ARBA00019418"/>
    </source>
</evidence>
<accession>A0YCL1</accession>
<comment type="similarity">
    <text evidence="2">Belongs to the SdhE FAD assembly factor family.</text>
</comment>
<dbReference type="GO" id="GO:0006105">
    <property type="term" value="P:succinate metabolic process"/>
    <property type="evidence" value="ECO:0007669"/>
    <property type="project" value="TreeGrafter"/>
</dbReference>
<dbReference type="PANTHER" id="PTHR39585:SF1">
    <property type="entry name" value="FAD ASSEMBLY FACTOR SDHE"/>
    <property type="match status" value="1"/>
</dbReference>
<dbReference type="InterPro" id="IPR036714">
    <property type="entry name" value="SDH_sf"/>
</dbReference>
<dbReference type="Proteomes" id="UP000004931">
    <property type="component" value="Unassembled WGS sequence"/>
</dbReference>
<dbReference type="InterPro" id="IPR005631">
    <property type="entry name" value="SDH"/>
</dbReference>
<gene>
    <name evidence="6" type="ORF">GP2143_08269</name>
</gene>